<dbReference type="PROSITE" id="PS50076">
    <property type="entry name" value="DNAJ_2"/>
    <property type="match status" value="1"/>
</dbReference>
<accession>A0A936NHE8</accession>
<evidence type="ECO:0000259" key="3">
    <source>
        <dbReference type="PROSITE" id="PS50076"/>
    </source>
</evidence>
<reference evidence="4 5" key="1">
    <citation type="submission" date="2020-10" db="EMBL/GenBank/DDBJ databases">
        <title>Connecting structure to function with the recovery of over 1000 high-quality activated sludge metagenome-assembled genomes encoding full-length rRNA genes using long-read sequencing.</title>
        <authorList>
            <person name="Singleton C.M."/>
            <person name="Petriglieri F."/>
            <person name="Kristensen J.M."/>
            <person name="Kirkegaard R.H."/>
            <person name="Michaelsen T.Y."/>
            <person name="Andersen M.H."/>
            <person name="Karst S.M."/>
            <person name="Dueholm M.S."/>
            <person name="Nielsen P.H."/>
            <person name="Albertsen M."/>
        </authorList>
    </citation>
    <scope>NUCLEOTIDE SEQUENCE [LARGE SCALE GENOMIC DNA]</scope>
    <source>
        <strain evidence="4">Lyne_18-Q3-R50-59_MAXAC.006</strain>
    </source>
</reference>
<feature type="transmembrane region" description="Helical" evidence="2">
    <location>
        <begin position="149"/>
        <end position="176"/>
    </location>
</feature>
<keyword evidence="2" id="KW-1133">Transmembrane helix</keyword>
<dbReference type="Gene3D" id="1.10.287.110">
    <property type="entry name" value="DnaJ domain"/>
    <property type="match status" value="1"/>
</dbReference>
<evidence type="ECO:0000256" key="2">
    <source>
        <dbReference type="SAM" id="Phobius"/>
    </source>
</evidence>
<dbReference type="InterPro" id="IPR001623">
    <property type="entry name" value="DnaJ_domain"/>
</dbReference>
<dbReference type="SUPFAM" id="SSF46565">
    <property type="entry name" value="Chaperone J-domain"/>
    <property type="match status" value="1"/>
</dbReference>
<comment type="caution">
    <text evidence="4">The sequence shown here is derived from an EMBL/GenBank/DDBJ whole genome shotgun (WGS) entry which is preliminary data.</text>
</comment>
<dbReference type="CDD" id="cd06257">
    <property type="entry name" value="DnaJ"/>
    <property type="match status" value="1"/>
</dbReference>
<dbReference type="PANTHER" id="PTHR45090">
    <property type="entry name" value="CHAPERONE PROTEIN DNAJ 20 CHLOROPLASTIC"/>
    <property type="match status" value="1"/>
</dbReference>
<feature type="region of interest" description="Disordered" evidence="1">
    <location>
        <begin position="64"/>
        <end position="113"/>
    </location>
</feature>
<proteinExistence type="predicted"/>
<dbReference type="PRINTS" id="PR00625">
    <property type="entry name" value="JDOMAIN"/>
</dbReference>
<dbReference type="EMBL" id="JADJZA010000011">
    <property type="protein sequence ID" value="MBK9298942.1"/>
    <property type="molecule type" value="Genomic_DNA"/>
</dbReference>
<sequence>MTLYDTIGAHSGDDAPTLRRAYLAQVRRSHPDVGPPTERAMREAKMRELNAAWAVLSDEDRRANYDDTLTSSGGGSFSAGRSGAATPPRPQRPFRPLHPDDDDTGWREESDAGVPGTAIHPLLQFVPVGFGLAAVLTLLASFVTHQDRLVGLAVVFGFLAGVAFLLVPLLAMLAGARAENSSSRR</sequence>
<dbReference type="Proteomes" id="UP000727993">
    <property type="component" value="Unassembled WGS sequence"/>
</dbReference>
<evidence type="ECO:0000313" key="5">
    <source>
        <dbReference type="Proteomes" id="UP000727993"/>
    </source>
</evidence>
<protein>
    <submittedName>
        <fullName evidence="4">DnaJ domain-containing protein</fullName>
    </submittedName>
</protein>
<dbReference type="PANTHER" id="PTHR45090:SF4">
    <property type="entry name" value="J DOMAIN-CONTAINING PROTEIN"/>
    <property type="match status" value="1"/>
</dbReference>
<keyword evidence="2" id="KW-0472">Membrane</keyword>
<dbReference type="InterPro" id="IPR036869">
    <property type="entry name" value="J_dom_sf"/>
</dbReference>
<dbReference type="SMART" id="SM00271">
    <property type="entry name" value="DnaJ"/>
    <property type="match status" value="1"/>
</dbReference>
<evidence type="ECO:0000256" key="1">
    <source>
        <dbReference type="SAM" id="MobiDB-lite"/>
    </source>
</evidence>
<feature type="domain" description="J" evidence="3">
    <location>
        <begin position="2"/>
        <end position="69"/>
    </location>
</feature>
<name>A0A936NHE8_9ACTN</name>
<keyword evidence="2" id="KW-0812">Transmembrane</keyword>
<feature type="transmembrane region" description="Helical" evidence="2">
    <location>
        <begin position="122"/>
        <end position="143"/>
    </location>
</feature>
<organism evidence="4 5">
    <name type="scientific">Candidatus Neomicrothrix subdominans</name>
    <dbReference type="NCBI Taxonomy" id="2954438"/>
    <lineage>
        <taxon>Bacteria</taxon>
        <taxon>Bacillati</taxon>
        <taxon>Actinomycetota</taxon>
        <taxon>Acidimicrobiia</taxon>
        <taxon>Acidimicrobiales</taxon>
        <taxon>Microthrixaceae</taxon>
        <taxon>Candidatus Neomicrothrix</taxon>
    </lineage>
</organism>
<dbReference type="Pfam" id="PF00226">
    <property type="entry name" value="DnaJ"/>
    <property type="match status" value="1"/>
</dbReference>
<gene>
    <name evidence="4" type="ORF">IPN02_19365</name>
</gene>
<evidence type="ECO:0000313" key="4">
    <source>
        <dbReference type="EMBL" id="MBK9298942.1"/>
    </source>
</evidence>
<dbReference type="InterPro" id="IPR053232">
    <property type="entry name" value="DnaJ_C/III_chloroplastic"/>
</dbReference>
<dbReference type="AlphaFoldDB" id="A0A936NHE8"/>